<feature type="compositionally biased region" description="Low complexity" evidence="1">
    <location>
        <begin position="20"/>
        <end position="30"/>
    </location>
</feature>
<sequence>MELPFAVESEDESFVAGANSSLQQSESSSLVTASSQGSFMNSSLLPPNTPQDVVLPAQFQTRQQQDQHQIHRHGQLVVKSASPPPQDNNNPEADFTYVNVTETDADEDEVDILMMEGANISLSLDHEISQQARGDVLAALLSGMQPSESDAMMNQTESANEAAQKASEAKKQGDLVSALEYHSLSAKLYKDIAVTVRARSPSLANSLLLLSQSQARSAIALKSIVKLSPAELRQVLPPSDGEASRITNTASSAALSQKERLRAAVRGALGSKHPHEADLSESQFLGDATVSSPSKQSGQSEDSRNDQEGTLLTEGQESPHNSANPVDEMMELERELRDMDMALELGNSISSLDSRMQHRMKASMIDGSFMVVPPGSQSYMASSMWSPGTTTHGSARQHPPASNMNQGVRARANRVQNMLDASTSQAHKPAQPPANNQMIPSNAHKISSGLESSWWGNSSTTSQILTSSVISLGTRTGMEAAPMSELSGGQSSANTKQIMRLMDSLKTLGDENAALLREVEELEAARAESKAARESMKKFKSEYTKRFTSLKKALEKFRQEHPQGQTSNNNPVNSSDFMKSASVSDQLQRQEQLIRKLTADLKKEKEESKKKDAALRKYESFYREVKARSAQKAAQRQQLENQQQQRQGVRPRGNAPARSTQR</sequence>
<organism evidence="2 3">
    <name type="scientific">Nitzschia inconspicua</name>
    <dbReference type="NCBI Taxonomy" id="303405"/>
    <lineage>
        <taxon>Eukaryota</taxon>
        <taxon>Sar</taxon>
        <taxon>Stramenopiles</taxon>
        <taxon>Ochrophyta</taxon>
        <taxon>Bacillariophyta</taxon>
        <taxon>Bacillariophyceae</taxon>
        <taxon>Bacillariophycidae</taxon>
        <taxon>Bacillariales</taxon>
        <taxon>Bacillariaceae</taxon>
        <taxon>Nitzschia</taxon>
    </lineage>
</organism>
<feature type="region of interest" description="Disordered" evidence="1">
    <location>
        <begin position="628"/>
        <end position="662"/>
    </location>
</feature>
<feature type="compositionally biased region" description="Polar residues" evidence="1">
    <location>
        <begin position="308"/>
        <end position="324"/>
    </location>
</feature>
<feature type="region of interest" description="Disordered" evidence="1">
    <location>
        <begin position="270"/>
        <end position="326"/>
    </location>
</feature>
<gene>
    <name evidence="2" type="ORF">IV203_033998</name>
</gene>
<comment type="caution">
    <text evidence="2">The sequence shown here is derived from an EMBL/GenBank/DDBJ whole genome shotgun (WGS) entry which is preliminary data.</text>
</comment>
<keyword evidence="3" id="KW-1185">Reference proteome</keyword>
<feature type="compositionally biased region" description="Polar residues" evidence="1">
    <location>
        <begin position="245"/>
        <end position="255"/>
    </location>
</feature>
<feature type="region of interest" description="Disordered" evidence="1">
    <location>
        <begin position="148"/>
        <end position="167"/>
    </location>
</feature>
<accession>A0A9K3Q9I2</accession>
<name>A0A9K3Q9I2_9STRA</name>
<feature type="compositionally biased region" description="Polar residues" evidence="1">
    <location>
        <begin position="562"/>
        <end position="589"/>
    </location>
</feature>
<feature type="compositionally biased region" description="Low complexity" evidence="1">
    <location>
        <begin position="628"/>
        <end position="647"/>
    </location>
</feature>
<feature type="region of interest" description="Disordered" evidence="1">
    <location>
        <begin position="558"/>
        <end position="589"/>
    </location>
</feature>
<dbReference type="AlphaFoldDB" id="A0A9K3Q9I2"/>
<evidence type="ECO:0000256" key="1">
    <source>
        <dbReference type="SAM" id="MobiDB-lite"/>
    </source>
</evidence>
<reference evidence="2" key="2">
    <citation type="submission" date="2021-04" db="EMBL/GenBank/DDBJ databases">
        <authorList>
            <person name="Podell S."/>
        </authorList>
    </citation>
    <scope>NUCLEOTIDE SEQUENCE</scope>
    <source>
        <strain evidence="2">Hildebrandi</strain>
    </source>
</reference>
<feature type="region of interest" description="Disordered" evidence="1">
    <location>
        <begin position="1"/>
        <end position="93"/>
    </location>
</feature>
<evidence type="ECO:0000313" key="2">
    <source>
        <dbReference type="EMBL" id="KAG7373274.1"/>
    </source>
</evidence>
<feature type="compositionally biased region" description="Polar residues" evidence="1">
    <location>
        <begin position="31"/>
        <end position="46"/>
    </location>
</feature>
<feature type="region of interest" description="Disordered" evidence="1">
    <location>
        <begin position="236"/>
        <end position="257"/>
    </location>
</feature>
<feature type="compositionally biased region" description="Low complexity" evidence="1">
    <location>
        <begin position="58"/>
        <end position="67"/>
    </location>
</feature>
<feature type="compositionally biased region" description="Polar residues" evidence="1">
    <location>
        <begin position="289"/>
        <end position="300"/>
    </location>
</feature>
<evidence type="ECO:0000313" key="3">
    <source>
        <dbReference type="Proteomes" id="UP000693970"/>
    </source>
</evidence>
<feature type="compositionally biased region" description="Low complexity" evidence="1">
    <location>
        <begin position="157"/>
        <end position="166"/>
    </location>
</feature>
<protein>
    <submittedName>
        <fullName evidence="2">Uncharacterized protein</fullName>
    </submittedName>
</protein>
<feature type="region of interest" description="Disordered" evidence="1">
    <location>
        <begin position="384"/>
        <end position="404"/>
    </location>
</feature>
<reference evidence="2" key="1">
    <citation type="journal article" date="2021" name="Sci. Rep.">
        <title>Diploid genomic architecture of Nitzschia inconspicua, an elite biomass production diatom.</title>
        <authorList>
            <person name="Oliver A."/>
            <person name="Podell S."/>
            <person name="Pinowska A."/>
            <person name="Traller J.C."/>
            <person name="Smith S.R."/>
            <person name="McClure R."/>
            <person name="Beliaev A."/>
            <person name="Bohutskyi P."/>
            <person name="Hill E.A."/>
            <person name="Rabines A."/>
            <person name="Zheng H."/>
            <person name="Allen L.Z."/>
            <person name="Kuo A."/>
            <person name="Grigoriev I.V."/>
            <person name="Allen A.E."/>
            <person name="Hazlebeck D."/>
            <person name="Allen E.E."/>
        </authorList>
    </citation>
    <scope>NUCLEOTIDE SEQUENCE</scope>
    <source>
        <strain evidence="2">Hildebrandi</strain>
    </source>
</reference>
<dbReference type="OrthoDB" id="46925at2759"/>
<dbReference type="Proteomes" id="UP000693970">
    <property type="component" value="Unassembled WGS sequence"/>
</dbReference>
<dbReference type="EMBL" id="JAGRRH010000002">
    <property type="protein sequence ID" value="KAG7373274.1"/>
    <property type="molecule type" value="Genomic_DNA"/>
</dbReference>
<proteinExistence type="predicted"/>